<evidence type="ECO:0000256" key="1">
    <source>
        <dbReference type="SAM" id="MobiDB-lite"/>
    </source>
</evidence>
<evidence type="ECO:0000313" key="4">
    <source>
        <dbReference type="Proteomes" id="UP001320420"/>
    </source>
</evidence>
<feature type="compositionally biased region" description="Basic and acidic residues" evidence="1">
    <location>
        <begin position="311"/>
        <end position="323"/>
    </location>
</feature>
<dbReference type="Gene3D" id="1.20.1280.50">
    <property type="match status" value="1"/>
</dbReference>
<name>A0AAN9UZH9_9PEZI</name>
<accession>A0AAN9UZH9</accession>
<evidence type="ECO:0000259" key="2">
    <source>
        <dbReference type="Pfam" id="PF12937"/>
    </source>
</evidence>
<keyword evidence="4" id="KW-1185">Reference proteome</keyword>
<dbReference type="SUPFAM" id="SSF81383">
    <property type="entry name" value="F-box domain"/>
    <property type="match status" value="1"/>
</dbReference>
<dbReference type="InterPro" id="IPR001810">
    <property type="entry name" value="F-box_dom"/>
</dbReference>
<sequence>MAPRRPKVNAIEKLPAKLLVQIMSSGLEPDDVMNLTLTCKKFRDVARDKRAVLAQALLRNHCGTETIPMAIAHVTAAAAPWKPSKRDPGQGPDFEEAVDFCICYLTAVELDEAAMLPENSLDLDLRSVRFMCSFHDASLRLACEYLDFRFVTPVTTPDLHLAQKAVYLIAIIGHILHSRTDEGYDTAWDVFSRYLGPIEKVAVMRMLRFLWYRIQEDKPLGGRSIRKKKAQPLPERDEATPARLPEEYRPLRVDGLPTILAHGMEYLIMPASSYRTRRNNRPMYTIRINRDLRQHLWSQAEVGMFNPEEPLTERSSRSMREWQPRASSRVPASDETRQMFPLFRTVPGPEGFPHIQWLAFSPEAYRRLKQRVAQSRESVDAPPSSEH</sequence>
<protein>
    <recommendedName>
        <fullName evidence="2">F-box domain-containing protein</fullName>
    </recommendedName>
</protein>
<dbReference type="EMBL" id="JAKJXP020000009">
    <property type="protein sequence ID" value="KAK7756007.1"/>
    <property type="molecule type" value="Genomic_DNA"/>
</dbReference>
<feature type="domain" description="F-box" evidence="2">
    <location>
        <begin position="11"/>
        <end position="49"/>
    </location>
</feature>
<feature type="region of interest" description="Disordered" evidence="1">
    <location>
        <begin position="309"/>
        <end position="333"/>
    </location>
</feature>
<evidence type="ECO:0000313" key="3">
    <source>
        <dbReference type="EMBL" id="KAK7756007.1"/>
    </source>
</evidence>
<dbReference type="InterPro" id="IPR036047">
    <property type="entry name" value="F-box-like_dom_sf"/>
</dbReference>
<dbReference type="Pfam" id="PF12937">
    <property type="entry name" value="F-box-like"/>
    <property type="match status" value="1"/>
</dbReference>
<gene>
    <name evidence="3" type="ORF">SLS62_001950</name>
</gene>
<organism evidence="3 4">
    <name type="scientific">Diatrype stigma</name>
    <dbReference type="NCBI Taxonomy" id="117547"/>
    <lineage>
        <taxon>Eukaryota</taxon>
        <taxon>Fungi</taxon>
        <taxon>Dikarya</taxon>
        <taxon>Ascomycota</taxon>
        <taxon>Pezizomycotina</taxon>
        <taxon>Sordariomycetes</taxon>
        <taxon>Xylariomycetidae</taxon>
        <taxon>Xylariales</taxon>
        <taxon>Diatrypaceae</taxon>
        <taxon>Diatrype</taxon>
    </lineage>
</organism>
<proteinExistence type="predicted"/>
<dbReference type="AlphaFoldDB" id="A0AAN9UZH9"/>
<comment type="caution">
    <text evidence="3">The sequence shown here is derived from an EMBL/GenBank/DDBJ whole genome shotgun (WGS) entry which is preliminary data.</text>
</comment>
<dbReference type="Proteomes" id="UP001320420">
    <property type="component" value="Unassembled WGS sequence"/>
</dbReference>
<reference evidence="3 4" key="1">
    <citation type="submission" date="2024-02" db="EMBL/GenBank/DDBJ databases">
        <title>De novo assembly and annotation of 12 fungi associated with fruit tree decline syndrome in Ontario, Canada.</title>
        <authorList>
            <person name="Sulman M."/>
            <person name="Ellouze W."/>
            <person name="Ilyukhin E."/>
        </authorList>
    </citation>
    <scope>NUCLEOTIDE SEQUENCE [LARGE SCALE GENOMIC DNA]</scope>
    <source>
        <strain evidence="3 4">M11/M66-122</strain>
    </source>
</reference>